<name>A0A1W1E8D7_9ZZZZ</name>
<proteinExistence type="predicted"/>
<accession>A0A1W1E8D7</accession>
<evidence type="ECO:0000313" key="1">
    <source>
        <dbReference type="EMBL" id="SFV90213.1"/>
    </source>
</evidence>
<protein>
    <recommendedName>
        <fullName evidence="2">HicA protein</fullName>
    </recommendedName>
</protein>
<evidence type="ECO:0008006" key="2">
    <source>
        <dbReference type="Google" id="ProtNLM"/>
    </source>
</evidence>
<organism evidence="1">
    <name type="scientific">hydrothermal vent metagenome</name>
    <dbReference type="NCBI Taxonomy" id="652676"/>
    <lineage>
        <taxon>unclassified sequences</taxon>
        <taxon>metagenomes</taxon>
        <taxon>ecological metagenomes</taxon>
    </lineage>
</organism>
<gene>
    <name evidence="1" type="ORF">MNB_SV-4-296</name>
</gene>
<reference evidence="1" key="1">
    <citation type="submission" date="2016-10" db="EMBL/GenBank/DDBJ databases">
        <authorList>
            <person name="de Groot N.N."/>
        </authorList>
    </citation>
    <scope>NUCLEOTIDE SEQUENCE</scope>
</reference>
<sequence>MSHRHKAKIEKVFEHPTSANIDVKKLIAALEHYGVKIELTKKHKAKLFYNENEFVLPLPHGDHLSKDEVVLLRHWLEEIGLTPENVE</sequence>
<dbReference type="EMBL" id="FPIB01000011">
    <property type="protein sequence ID" value="SFV90213.1"/>
    <property type="molecule type" value="Genomic_DNA"/>
</dbReference>
<dbReference type="AlphaFoldDB" id="A0A1W1E8D7"/>